<evidence type="ECO:0000313" key="6">
    <source>
        <dbReference type="EMBL" id="AFI84258.1"/>
    </source>
</evidence>
<dbReference type="Gene3D" id="1.20.5.340">
    <property type="match status" value="1"/>
</dbReference>
<dbReference type="EMBL" id="CP003390">
    <property type="protein sequence ID" value="AFI84258.1"/>
    <property type="molecule type" value="Genomic_DNA"/>
</dbReference>
<dbReference type="HOGENOM" id="CLU_613668_0_0_6"/>
<reference evidence="6 7" key="2">
    <citation type="journal article" date="2013" name="Int. J. Syst. Evol. Microbiol.">
        <title>Methylophaga nitratireducenticrescens sp. nov. and Methylophaga frappieri sp. nov., isolated from the biofilm of the methanol-fed denitrification system treating the seawater at the Montreal Biodome.</title>
        <authorList>
            <person name="Villeneuve C."/>
            <person name="Martineau C."/>
            <person name="Mauffrey F."/>
            <person name="Villemur R."/>
        </authorList>
    </citation>
    <scope>NUCLEOTIDE SEQUENCE [LARGE SCALE GENOMIC DNA]</scope>
    <source>
        <strain evidence="6 7">JAM1</strain>
    </source>
</reference>
<dbReference type="PANTHER" id="PTHR32309:SF13">
    <property type="entry name" value="FERRIC ENTEROBACTIN TRANSPORT PROTEIN FEPE"/>
    <property type="match status" value="1"/>
</dbReference>
<dbReference type="PATRIC" id="fig|754476.3.peg.1412"/>
<dbReference type="PANTHER" id="PTHR32309">
    <property type="entry name" value="TYROSINE-PROTEIN KINASE"/>
    <property type="match status" value="1"/>
</dbReference>
<keyword evidence="2" id="KW-1003">Cell membrane</keyword>
<protein>
    <submittedName>
        <fullName evidence="6">Tyrosine-protein kinase Wzc</fullName>
        <ecNumber evidence="6">2.7.10.2</ecNumber>
    </submittedName>
</protein>
<gene>
    <name evidence="6" type="ordered locus">Q7A_1428</name>
</gene>
<name>I1XIN9_METNJ</name>
<keyword evidence="5" id="KW-0472">Membrane</keyword>
<dbReference type="EC" id="2.7.10.2" evidence="6"/>
<keyword evidence="6" id="KW-0418">Kinase</keyword>
<dbReference type="Pfam" id="PF02706">
    <property type="entry name" value="Wzz"/>
    <property type="match status" value="1"/>
</dbReference>
<dbReference type="eggNOG" id="COG3206">
    <property type="taxonomic scope" value="Bacteria"/>
</dbReference>
<keyword evidence="6" id="KW-0808">Transferase</keyword>
<evidence type="ECO:0000256" key="2">
    <source>
        <dbReference type="ARBA" id="ARBA00022475"/>
    </source>
</evidence>
<evidence type="ECO:0000256" key="4">
    <source>
        <dbReference type="ARBA" id="ARBA00022989"/>
    </source>
</evidence>
<comment type="subcellular location">
    <subcellularLocation>
        <location evidence="1">Cell membrane</location>
        <topology evidence="1">Multi-pass membrane protein</topology>
    </subcellularLocation>
</comment>
<evidence type="ECO:0000256" key="1">
    <source>
        <dbReference type="ARBA" id="ARBA00004651"/>
    </source>
</evidence>
<keyword evidence="3" id="KW-0812">Transmembrane</keyword>
<dbReference type="STRING" id="754476.Q7A_1428"/>
<dbReference type="GO" id="GO:0004715">
    <property type="term" value="F:non-membrane spanning protein tyrosine kinase activity"/>
    <property type="evidence" value="ECO:0007669"/>
    <property type="project" value="UniProtKB-EC"/>
</dbReference>
<evidence type="ECO:0000313" key="7">
    <source>
        <dbReference type="Proteomes" id="UP000009144"/>
    </source>
</evidence>
<dbReference type="Proteomes" id="UP000009144">
    <property type="component" value="Chromosome"/>
</dbReference>
<evidence type="ECO:0000256" key="3">
    <source>
        <dbReference type="ARBA" id="ARBA00022692"/>
    </source>
</evidence>
<proteinExistence type="predicted"/>
<dbReference type="RefSeq" id="WP_014706631.1">
    <property type="nucleotide sequence ID" value="NZ_CP021973.1"/>
</dbReference>
<dbReference type="InterPro" id="IPR050445">
    <property type="entry name" value="Bact_polysacc_biosynth/exp"/>
</dbReference>
<keyword evidence="4" id="KW-1133">Transmembrane helix</keyword>
<evidence type="ECO:0000256" key="5">
    <source>
        <dbReference type="ARBA" id="ARBA00023136"/>
    </source>
</evidence>
<organism evidence="6 7">
    <name type="scientific">Methylophaga nitratireducenticrescens</name>
    <dbReference type="NCBI Taxonomy" id="754476"/>
    <lineage>
        <taxon>Bacteria</taxon>
        <taxon>Pseudomonadati</taxon>
        <taxon>Pseudomonadota</taxon>
        <taxon>Gammaproteobacteria</taxon>
        <taxon>Thiotrichales</taxon>
        <taxon>Piscirickettsiaceae</taxon>
        <taxon>Methylophaga</taxon>
    </lineage>
</organism>
<accession>I1XIN9</accession>
<reference evidence="6 7" key="1">
    <citation type="journal article" date="2012" name="J. Bacteriol.">
        <title>Complete genome sequences of Methylophaga sp. strain JAM1 and Methylophaga sp. strain JAM7.</title>
        <authorList>
            <person name="Villeneuve C."/>
            <person name="Martineau C."/>
            <person name="Mauffrey F."/>
            <person name="Villemur R."/>
        </authorList>
    </citation>
    <scope>NUCLEOTIDE SEQUENCE [LARGE SCALE GENOMIC DNA]</scope>
    <source>
        <strain evidence="6 7">JAM1</strain>
    </source>
</reference>
<dbReference type="GO" id="GO:0005886">
    <property type="term" value="C:plasma membrane"/>
    <property type="evidence" value="ECO:0007669"/>
    <property type="project" value="UniProtKB-SubCell"/>
</dbReference>
<sequence length="446" mass="50852">MEPIFSSAEKEHQSSFSRRDLFNIVFKHKYVILITFLLVSILVWWGIFSLPPVYTSTGKVLIKTEQQGNPMFFSGVAAYQEQQQSDPVNRKMETEMQLVEARPIAEQVVEELQLGYWDVYHKPYVHLLRPVADFYDEIMLEKFGIPTDPEKRGFSDTVTELIKSISIAPVKSKSSETTSNIVQLELKAPSAELSTVVLQKIMEVYRDHDIRIKQEAAERAYSIVEAKTTDAYLDLIAAQENLEKLLSNQANNSIKNTITTPGDTATIALLKEQLIEREKELTDASVIYKPGSERIANIQKAIRELKARISAESNQFAETDTRLITLEREVTSAETVYLELKKRMSQIELYMEMNERRLGNRIIVEPAIKPRESSWKKDIVLAVLGSFAGLVLGLGMAGFREYMDHTVNSKDQVNRLFGMDVLGTVDWIDKLPEKKYSRPDRMETSA</sequence>
<dbReference type="AlphaFoldDB" id="I1XIN9"/>
<keyword evidence="7" id="KW-1185">Reference proteome</keyword>
<dbReference type="KEGG" id="mej:Q7A_1428"/>
<dbReference type="InterPro" id="IPR003856">
    <property type="entry name" value="LPS_length_determ_N"/>
</dbReference>